<accession>A0AAU8B0A9</accession>
<protein>
    <submittedName>
        <fullName evidence="2">Uncharacterized protein</fullName>
    </submittedName>
</protein>
<feature type="region of interest" description="Disordered" evidence="1">
    <location>
        <begin position="1"/>
        <end position="60"/>
    </location>
</feature>
<evidence type="ECO:0000313" key="2">
    <source>
        <dbReference type="EMBL" id="XCD05718.1"/>
    </source>
</evidence>
<sequence>MGGPGTLRSGAAAVGPVPDRRGRATYRGAGQCPRRSGRLRRRGEDRAREHDGRPHDAAEK</sequence>
<evidence type="ECO:0000256" key="1">
    <source>
        <dbReference type="SAM" id="MobiDB-lite"/>
    </source>
</evidence>
<feature type="compositionally biased region" description="Basic and acidic residues" evidence="1">
    <location>
        <begin position="42"/>
        <end position="60"/>
    </location>
</feature>
<proteinExistence type="predicted"/>
<name>A0AAU8B0A9_9CAUD</name>
<dbReference type="EMBL" id="PP511596">
    <property type="protein sequence ID" value="XCD05718.1"/>
    <property type="molecule type" value="Genomic_DNA"/>
</dbReference>
<reference evidence="2" key="1">
    <citation type="submission" date="2024-03" db="EMBL/GenBank/DDBJ databases">
        <title>Diverse circular DNA viruses in blood, oral, and fecal samples of captive lemurs.</title>
        <authorList>
            <person name="Paietta E.N."/>
            <person name="Kraberger S."/>
            <person name="Lund M.C."/>
            <person name="Custer J.M."/>
            <person name="Vargas K.M."/>
            <person name="Ehmke E.E."/>
            <person name="Yoder A.D."/>
            <person name="Varsani A."/>
        </authorList>
    </citation>
    <scope>NUCLEOTIDE SEQUENCE</scope>
    <source>
        <strain evidence="2">Duke_24SF_44</strain>
    </source>
</reference>
<organism evidence="2">
    <name type="scientific">Dulem virus 38</name>
    <dbReference type="NCBI Taxonomy" id="3145756"/>
    <lineage>
        <taxon>Viruses</taxon>
        <taxon>Duplodnaviria</taxon>
        <taxon>Heunggongvirae</taxon>
        <taxon>Uroviricota</taxon>
        <taxon>Caudoviricetes</taxon>
    </lineage>
</organism>